<keyword evidence="1" id="KW-0472">Membrane</keyword>
<feature type="transmembrane region" description="Helical" evidence="1">
    <location>
        <begin position="213"/>
        <end position="234"/>
    </location>
</feature>
<feature type="transmembrane region" description="Helical" evidence="1">
    <location>
        <begin position="76"/>
        <end position="97"/>
    </location>
</feature>
<dbReference type="AlphaFoldDB" id="A0A3Q8SDT0"/>
<feature type="transmembrane region" description="Helical" evidence="1">
    <location>
        <begin position="159"/>
        <end position="178"/>
    </location>
</feature>
<reference evidence="2 3" key="1">
    <citation type="submission" date="2018-11" db="EMBL/GenBank/DDBJ databases">
        <title>Genome sequencing of Paenibacillus lentus DSM25539(T).</title>
        <authorList>
            <person name="Kook J.-K."/>
            <person name="Park S.-N."/>
            <person name="Lim Y.K."/>
        </authorList>
    </citation>
    <scope>NUCLEOTIDE SEQUENCE [LARGE SCALE GENOMIC DNA]</scope>
    <source>
        <strain evidence="2 3">DSM 25539</strain>
    </source>
</reference>
<dbReference type="InterPro" id="IPR009793">
    <property type="entry name" value="DUF1361"/>
</dbReference>
<dbReference type="Proteomes" id="UP000273145">
    <property type="component" value="Chromosome"/>
</dbReference>
<evidence type="ECO:0000313" key="3">
    <source>
        <dbReference type="Proteomes" id="UP000273145"/>
    </source>
</evidence>
<evidence type="ECO:0000313" key="2">
    <source>
        <dbReference type="EMBL" id="AZK48390.1"/>
    </source>
</evidence>
<keyword evidence="1" id="KW-0812">Transmembrane</keyword>
<dbReference type="RefSeq" id="WP_125084547.1">
    <property type="nucleotide sequence ID" value="NZ_CP034248.1"/>
</dbReference>
<dbReference type="OrthoDB" id="4540541at2"/>
<sequence>MQGWRELGYPRKWILYMILFIATLIGMRFVLHTKLPDEGRPSYLFMLWNTFLAWIPLGLAIVLDMTSLLKGKTLKLVLFLGVGLLWLFFHPNATYLITDMLHPFHRYPIASGTGVRFWEDNLFWDHLFTMFFAALLGLAIATASLASVHALVRKYLGSVIGWIFAVCVLLLSSFGVYLGRFIRWNSWDVLRDPLRIFGETILYLMDFEHLRHAIGFCKWIFLITLFCYAFAYYFDRSGSRAQRR</sequence>
<keyword evidence="1" id="KW-1133">Transmembrane helix</keyword>
<evidence type="ECO:0000256" key="1">
    <source>
        <dbReference type="SAM" id="Phobius"/>
    </source>
</evidence>
<proteinExistence type="predicted"/>
<name>A0A3Q8SDT0_9BACL</name>
<organism evidence="2 3">
    <name type="scientific">Paenibacillus lentus</name>
    <dbReference type="NCBI Taxonomy" id="1338368"/>
    <lineage>
        <taxon>Bacteria</taxon>
        <taxon>Bacillati</taxon>
        <taxon>Bacillota</taxon>
        <taxon>Bacilli</taxon>
        <taxon>Bacillales</taxon>
        <taxon>Paenibacillaceae</taxon>
        <taxon>Paenibacillus</taxon>
    </lineage>
</organism>
<dbReference type="Pfam" id="PF07099">
    <property type="entry name" value="DUF1361"/>
    <property type="match status" value="1"/>
</dbReference>
<dbReference type="KEGG" id="plen:EIM92_21265"/>
<gene>
    <name evidence="2" type="ORF">EIM92_21265</name>
</gene>
<keyword evidence="3" id="KW-1185">Reference proteome</keyword>
<protein>
    <submittedName>
        <fullName evidence="2">DUF1361 domain-containing protein</fullName>
    </submittedName>
</protein>
<feature type="transmembrane region" description="Helical" evidence="1">
    <location>
        <begin position="127"/>
        <end position="152"/>
    </location>
</feature>
<feature type="transmembrane region" description="Helical" evidence="1">
    <location>
        <begin position="12"/>
        <end position="31"/>
    </location>
</feature>
<feature type="transmembrane region" description="Helical" evidence="1">
    <location>
        <begin position="43"/>
        <end position="64"/>
    </location>
</feature>
<accession>A0A3Q8SDT0</accession>
<dbReference type="EMBL" id="CP034248">
    <property type="protein sequence ID" value="AZK48390.1"/>
    <property type="molecule type" value="Genomic_DNA"/>
</dbReference>